<proteinExistence type="predicted"/>
<dbReference type="PATRIC" id="fig|1121022.4.peg.4583"/>
<reference evidence="1 2" key="1">
    <citation type="journal article" date="2014" name="Nature">
        <title>Sequential evolution of bacterial morphology by co-option of a developmental regulator.</title>
        <authorList>
            <person name="Jiang C."/>
            <person name="Brown P.J."/>
            <person name="Ducret A."/>
            <person name="Brun Y.V."/>
        </authorList>
    </citation>
    <scope>NUCLEOTIDE SEQUENCE [LARGE SCALE GENOMIC DNA]</scope>
    <source>
        <strain evidence="1 2">DSM 16100</strain>
    </source>
</reference>
<dbReference type="AlphaFoldDB" id="V4NEH5"/>
<dbReference type="Proteomes" id="UP000017837">
    <property type="component" value="Unassembled WGS sequence"/>
</dbReference>
<comment type="caution">
    <text evidence="1">The sequence shown here is derived from an EMBL/GenBank/DDBJ whole genome shotgun (WGS) entry which is preliminary data.</text>
</comment>
<evidence type="ECO:0000313" key="1">
    <source>
        <dbReference type="EMBL" id="ESQ80287.1"/>
    </source>
</evidence>
<sequence length="107" mass="11624">MAEAVRKARIVSAEFEQWLLEAEGKAVEGIAPVALATPSSFKPEPTGKSLRELCEVFLKDPTKNRSGKAVSGYWNAVELSEAVLGRDKVIGAIERQDSHQAVSRTVD</sequence>
<protein>
    <submittedName>
        <fullName evidence="1">Uncharacterized protein</fullName>
    </submittedName>
</protein>
<name>V4NEH5_9CAUL</name>
<gene>
    <name evidence="1" type="ORF">ABENE_22385</name>
</gene>
<accession>V4NEH5</accession>
<organism evidence="1 2">
    <name type="scientific">Asticcacaulis benevestitus DSM 16100 = ATCC BAA-896</name>
    <dbReference type="NCBI Taxonomy" id="1121022"/>
    <lineage>
        <taxon>Bacteria</taxon>
        <taxon>Pseudomonadati</taxon>
        <taxon>Pseudomonadota</taxon>
        <taxon>Alphaproteobacteria</taxon>
        <taxon>Caulobacterales</taxon>
        <taxon>Caulobacteraceae</taxon>
        <taxon>Asticcacaulis</taxon>
    </lineage>
</organism>
<evidence type="ECO:0000313" key="2">
    <source>
        <dbReference type="Proteomes" id="UP000017837"/>
    </source>
</evidence>
<keyword evidence="2" id="KW-1185">Reference proteome</keyword>
<dbReference type="EMBL" id="AWGB01000097">
    <property type="protein sequence ID" value="ESQ80287.1"/>
    <property type="molecule type" value="Genomic_DNA"/>
</dbReference>